<dbReference type="InterPro" id="IPR012337">
    <property type="entry name" value="RNaseH-like_sf"/>
</dbReference>
<dbReference type="GO" id="GO:0003964">
    <property type="term" value="F:RNA-directed DNA polymerase activity"/>
    <property type="evidence" value="ECO:0007669"/>
    <property type="project" value="UniProtKB-KW"/>
</dbReference>
<dbReference type="InterPro" id="IPR056924">
    <property type="entry name" value="SH3_Tf2-1"/>
</dbReference>
<accession>A0A5B6WTJ8</accession>
<dbReference type="InterPro" id="IPR041588">
    <property type="entry name" value="Integrase_H2C2"/>
</dbReference>
<evidence type="ECO:0000313" key="2">
    <source>
        <dbReference type="EMBL" id="KAA3484162.1"/>
    </source>
</evidence>
<dbReference type="EMBL" id="SMMG02000002">
    <property type="protein sequence ID" value="KAA3484162.1"/>
    <property type="molecule type" value="Genomic_DNA"/>
</dbReference>
<sequence length="325" mass="38746">MVIDYHLGKVNVVAKALSLHNSVYSLHPGSTKMYCDLKHIYWWSGMKHEIYEYVKAEHQVPFGLLKTIMILEWKWERVTMDFISGLSLMPRKKDVIWVVVDQLTKPAHFIHVRTDYSLDKLVELYLLEIVRLHCVPLLIIFDCDPRFTSKFWGKLHKALGTKLEFNTTFHPQPNGQLEWIFGTNLICETEDKVRIIRDCFKAASDRQKLYADLKRKDTEFQVGEKVFLKVSPWKKVLRFDRKGKLSLRFIDPYEIIERIAWEVKELRNKKISLVKVLWQRHSVEEATWEPEKTMEIQYPNLLSDDDKDNMDEFKWYVYALQVVDY</sequence>
<keyword evidence="2" id="KW-0548">Nucleotidyltransferase</keyword>
<reference evidence="3" key="1">
    <citation type="journal article" date="2019" name="Plant Biotechnol. J.">
        <title>Genome sequencing of the Australian wild diploid species Gossypium australe highlights disease resistance and delayed gland morphogenesis.</title>
        <authorList>
            <person name="Cai Y."/>
            <person name="Cai X."/>
            <person name="Wang Q."/>
            <person name="Wang P."/>
            <person name="Zhang Y."/>
            <person name="Cai C."/>
            <person name="Xu Y."/>
            <person name="Wang K."/>
            <person name="Zhou Z."/>
            <person name="Wang C."/>
            <person name="Geng S."/>
            <person name="Li B."/>
            <person name="Dong Q."/>
            <person name="Hou Y."/>
            <person name="Wang H."/>
            <person name="Ai P."/>
            <person name="Liu Z."/>
            <person name="Yi F."/>
            <person name="Sun M."/>
            <person name="An G."/>
            <person name="Cheng J."/>
            <person name="Zhang Y."/>
            <person name="Shi Q."/>
            <person name="Xie Y."/>
            <person name="Shi X."/>
            <person name="Chang Y."/>
            <person name="Huang F."/>
            <person name="Chen Y."/>
            <person name="Hong S."/>
            <person name="Mi L."/>
            <person name="Sun Q."/>
            <person name="Zhang L."/>
            <person name="Zhou B."/>
            <person name="Peng R."/>
            <person name="Zhang X."/>
            <person name="Liu F."/>
        </authorList>
    </citation>
    <scope>NUCLEOTIDE SEQUENCE [LARGE SCALE GENOMIC DNA]</scope>
    <source>
        <strain evidence="3">cv. PA1801</strain>
    </source>
</reference>
<keyword evidence="3" id="KW-1185">Reference proteome</keyword>
<dbReference type="AlphaFoldDB" id="A0A5B6WTJ8"/>
<dbReference type="Proteomes" id="UP000325315">
    <property type="component" value="Unassembled WGS sequence"/>
</dbReference>
<dbReference type="InterPro" id="IPR001584">
    <property type="entry name" value="Integrase_cat-core"/>
</dbReference>
<comment type="caution">
    <text evidence="2">The sequence shown here is derived from an EMBL/GenBank/DDBJ whole genome shotgun (WGS) entry which is preliminary data.</text>
</comment>
<evidence type="ECO:0000259" key="1">
    <source>
        <dbReference type="PROSITE" id="PS50994"/>
    </source>
</evidence>
<dbReference type="PROSITE" id="PS50994">
    <property type="entry name" value="INTEGRASE"/>
    <property type="match status" value="1"/>
</dbReference>
<dbReference type="InterPro" id="IPR036397">
    <property type="entry name" value="RNaseH_sf"/>
</dbReference>
<dbReference type="GO" id="GO:0015074">
    <property type="term" value="P:DNA integration"/>
    <property type="evidence" value="ECO:0007669"/>
    <property type="project" value="InterPro"/>
</dbReference>
<name>A0A5B6WTJ8_9ROSI</name>
<keyword evidence="2" id="KW-0695">RNA-directed DNA polymerase</keyword>
<feature type="domain" description="Integrase catalytic" evidence="1">
    <location>
        <begin position="57"/>
        <end position="183"/>
    </location>
</feature>
<dbReference type="Gene3D" id="1.10.340.70">
    <property type="match status" value="1"/>
</dbReference>
<gene>
    <name evidence="2" type="ORF">EPI10_006264</name>
</gene>
<dbReference type="GO" id="GO:0003676">
    <property type="term" value="F:nucleic acid binding"/>
    <property type="evidence" value="ECO:0007669"/>
    <property type="project" value="InterPro"/>
</dbReference>
<proteinExistence type="predicted"/>
<dbReference type="OrthoDB" id="1929447at2759"/>
<dbReference type="PANTHER" id="PTHR45835:SF99">
    <property type="entry name" value="CHROMO DOMAIN-CONTAINING PROTEIN-RELATED"/>
    <property type="match status" value="1"/>
</dbReference>
<dbReference type="SUPFAM" id="SSF53098">
    <property type="entry name" value="Ribonuclease H-like"/>
    <property type="match status" value="1"/>
</dbReference>
<dbReference type="Gene3D" id="3.30.420.10">
    <property type="entry name" value="Ribonuclease H-like superfamily/Ribonuclease H"/>
    <property type="match status" value="1"/>
</dbReference>
<dbReference type="PANTHER" id="PTHR45835">
    <property type="entry name" value="YALI0A06105P"/>
    <property type="match status" value="1"/>
</dbReference>
<evidence type="ECO:0000313" key="3">
    <source>
        <dbReference type="Proteomes" id="UP000325315"/>
    </source>
</evidence>
<dbReference type="Pfam" id="PF17921">
    <property type="entry name" value="Integrase_H2C2"/>
    <property type="match status" value="1"/>
</dbReference>
<protein>
    <submittedName>
        <fullName evidence="2">Reverse transcriptase</fullName>
    </submittedName>
</protein>
<keyword evidence="2" id="KW-0808">Transferase</keyword>
<organism evidence="2 3">
    <name type="scientific">Gossypium australe</name>
    <dbReference type="NCBI Taxonomy" id="47621"/>
    <lineage>
        <taxon>Eukaryota</taxon>
        <taxon>Viridiplantae</taxon>
        <taxon>Streptophyta</taxon>
        <taxon>Embryophyta</taxon>
        <taxon>Tracheophyta</taxon>
        <taxon>Spermatophyta</taxon>
        <taxon>Magnoliopsida</taxon>
        <taxon>eudicotyledons</taxon>
        <taxon>Gunneridae</taxon>
        <taxon>Pentapetalae</taxon>
        <taxon>rosids</taxon>
        <taxon>malvids</taxon>
        <taxon>Malvales</taxon>
        <taxon>Malvaceae</taxon>
        <taxon>Malvoideae</taxon>
        <taxon>Gossypium</taxon>
    </lineage>
</organism>
<dbReference type="Pfam" id="PF24626">
    <property type="entry name" value="SH3_Tf2-1"/>
    <property type="match status" value="1"/>
</dbReference>